<dbReference type="InterPro" id="IPR000160">
    <property type="entry name" value="GGDEF_dom"/>
</dbReference>
<dbReference type="CDD" id="cd01949">
    <property type="entry name" value="GGDEF"/>
    <property type="match status" value="1"/>
</dbReference>
<dbReference type="InterPro" id="IPR001789">
    <property type="entry name" value="Sig_transdc_resp-reg_receiver"/>
</dbReference>
<dbReference type="GO" id="GO:0071111">
    <property type="term" value="F:cyclic-guanylate-specific phosphodiesterase activity"/>
    <property type="evidence" value="ECO:0007669"/>
    <property type="project" value="UniProtKB-EC"/>
</dbReference>
<proteinExistence type="predicted"/>
<keyword evidence="3" id="KW-0597">Phosphoprotein</keyword>
<evidence type="ECO:0000256" key="1">
    <source>
        <dbReference type="ARBA" id="ARBA00012282"/>
    </source>
</evidence>
<dbReference type="OrthoDB" id="9813913at2"/>
<protein>
    <recommendedName>
        <fullName evidence="1">cyclic-guanylate-specific phosphodiesterase</fullName>
        <ecNumber evidence="1">3.1.4.52</ecNumber>
    </recommendedName>
</protein>
<dbReference type="NCBIfam" id="TIGR00254">
    <property type="entry name" value="GGDEF"/>
    <property type="match status" value="2"/>
</dbReference>
<evidence type="ECO:0000256" key="2">
    <source>
        <dbReference type="ARBA" id="ARBA00022636"/>
    </source>
</evidence>
<dbReference type="InterPro" id="IPR013655">
    <property type="entry name" value="PAS_fold_3"/>
</dbReference>
<dbReference type="SUPFAM" id="SSF141868">
    <property type="entry name" value="EAL domain-like"/>
    <property type="match status" value="1"/>
</dbReference>
<evidence type="ECO:0000259" key="6">
    <source>
        <dbReference type="PROSITE" id="PS50887"/>
    </source>
</evidence>
<dbReference type="GO" id="GO:0000160">
    <property type="term" value="P:phosphorelay signal transduction system"/>
    <property type="evidence" value="ECO:0007669"/>
    <property type="project" value="InterPro"/>
</dbReference>
<name>A0A1H6FD29_9GAMM</name>
<keyword evidence="2" id="KW-0973">c-di-GMP</keyword>
<dbReference type="FunFam" id="3.20.20.450:FF:000001">
    <property type="entry name" value="Cyclic di-GMP phosphodiesterase yahA"/>
    <property type="match status" value="1"/>
</dbReference>
<sequence length="713" mass="81765">MINLSEKKPAKVLVVDDDEMIRFLIRETLQESHFHVDEVESGEAAIEYFLQTPPDIVLLDVIMQGMDGFEVCAQLRKQAGGKHVPIVMMTGLDDIDSIHHAYNSGATDFTTKPINYTILAHRLRYMLRAGQLFERLRRNETRLSKAQQIARLGYWEWNTSQNQLHIPSQTLAILGLEPTTHFTSLRQLLHFIPLEERPLLRKTFFKALRTNQDFAIEHEIITPNKQVKSIRQEGELQQKDNGQKQWIVTIQDISERKKSEEKIIRLAYYDNLTTLPNRVFLQEYLNKLIEQAKRHHRLFAILSLDLDHFKRINNTWGQGVGNLLLQEAARRLNQCVRTSDYLVRGNWALPTDAYAQSITKNDTLVRLGGDEFILLLSDIKDLTGVQHAIRRIHKILNAPFILKKERFYLTASIGISMFPNDGQTTDVLLAHAEMAMQHAKNAGRNTFEFFHPSMNVQAHQRLMLENELRKALENEELEVYYQPKVELKQNKTIGMEALVRWQHPEKGMISPATFIPLAEETDLIYSLGEWVLRRACKDTKQWNNAGYPLKVAVNLSVLQFKNTELLNTVRNALEDSGLGAQYLELEITEGVLLEDSDNSKTILSKLKNMGLKIALDDFGTGYSSLSYLKKFPFDTLKIDQSFVRDVGTDQDSSALASAIIALSKCLNLKVVAEGVETSVQLEFMKKHQCNEIQGYFFSAPLSRQKFDAWLKSH</sequence>
<dbReference type="EC" id="3.1.4.52" evidence="1"/>
<dbReference type="Proteomes" id="UP000236724">
    <property type="component" value="Unassembled WGS sequence"/>
</dbReference>
<gene>
    <name evidence="8" type="primary">cph2_7</name>
    <name evidence="7" type="synonym">cph2_2</name>
    <name evidence="7" type="ORF">MBHS_01448</name>
    <name evidence="8" type="ORF">MBHS_02933</name>
</gene>
<dbReference type="RefSeq" id="WP_103919494.1">
    <property type="nucleotide sequence ID" value="NZ_FMSV02000365.1"/>
</dbReference>
<dbReference type="PROSITE" id="PS50887">
    <property type="entry name" value="GGDEF"/>
    <property type="match status" value="1"/>
</dbReference>
<dbReference type="PANTHER" id="PTHR44757:SF2">
    <property type="entry name" value="BIOFILM ARCHITECTURE MAINTENANCE PROTEIN MBAA"/>
    <property type="match status" value="1"/>
</dbReference>
<dbReference type="CDD" id="cd01948">
    <property type="entry name" value="EAL"/>
    <property type="match status" value="1"/>
</dbReference>
<dbReference type="InterPro" id="IPR043128">
    <property type="entry name" value="Rev_trsase/Diguanyl_cyclase"/>
</dbReference>
<dbReference type="Gene3D" id="2.10.70.100">
    <property type="match status" value="1"/>
</dbReference>
<dbReference type="PROSITE" id="PS50883">
    <property type="entry name" value="EAL"/>
    <property type="match status" value="1"/>
</dbReference>
<dbReference type="Pfam" id="PF00072">
    <property type="entry name" value="Response_reg"/>
    <property type="match status" value="1"/>
</dbReference>
<dbReference type="SUPFAM" id="SSF52172">
    <property type="entry name" value="CheY-like"/>
    <property type="match status" value="1"/>
</dbReference>
<dbReference type="SMART" id="SM00267">
    <property type="entry name" value="GGDEF"/>
    <property type="match status" value="1"/>
</dbReference>
<dbReference type="PANTHER" id="PTHR44757">
    <property type="entry name" value="DIGUANYLATE CYCLASE DGCP"/>
    <property type="match status" value="1"/>
</dbReference>
<organism evidence="8 9">
    <name type="scientific">Candidatus Venteria ishoeyi</name>
    <dbReference type="NCBI Taxonomy" id="1899563"/>
    <lineage>
        <taxon>Bacteria</taxon>
        <taxon>Pseudomonadati</taxon>
        <taxon>Pseudomonadota</taxon>
        <taxon>Gammaproteobacteria</taxon>
        <taxon>Thiotrichales</taxon>
        <taxon>Thiotrichaceae</taxon>
        <taxon>Venteria</taxon>
    </lineage>
</organism>
<dbReference type="Gene3D" id="3.20.20.450">
    <property type="entry name" value="EAL domain"/>
    <property type="match status" value="1"/>
</dbReference>
<reference evidence="8 9" key="1">
    <citation type="submission" date="2016-10" db="EMBL/GenBank/DDBJ databases">
        <authorList>
            <person name="de Groot N.N."/>
        </authorList>
    </citation>
    <scope>NUCLEOTIDE SEQUENCE [LARGE SCALE GENOMIC DNA]</scope>
    <source>
        <strain evidence="8">MBHS1</strain>
    </source>
</reference>
<dbReference type="InterPro" id="IPR035965">
    <property type="entry name" value="PAS-like_dom_sf"/>
</dbReference>
<evidence type="ECO:0000256" key="3">
    <source>
        <dbReference type="PROSITE-ProRule" id="PRU00169"/>
    </source>
</evidence>
<dbReference type="InterPro" id="IPR029787">
    <property type="entry name" value="Nucleotide_cyclase"/>
</dbReference>
<accession>A0A1H6FD29</accession>
<dbReference type="EMBL" id="FMSV02000365">
    <property type="protein sequence ID" value="SEH05593.1"/>
    <property type="molecule type" value="Genomic_DNA"/>
</dbReference>
<dbReference type="CDD" id="cd17574">
    <property type="entry name" value="REC_OmpR"/>
    <property type="match status" value="1"/>
</dbReference>
<evidence type="ECO:0000313" key="8">
    <source>
        <dbReference type="EMBL" id="SEH07066.1"/>
    </source>
</evidence>
<dbReference type="InterPro" id="IPR011006">
    <property type="entry name" value="CheY-like_superfamily"/>
</dbReference>
<dbReference type="SMART" id="SM00448">
    <property type="entry name" value="REC"/>
    <property type="match status" value="1"/>
</dbReference>
<dbReference type="InterPro" id="IPR052155">
    <property type="entry name" value="Biofilm_reg_signaling"/>
</dbReference>
<dbReference type="InterPro" id="IPR035919">
    <property type="entry name" value="EAL_sf"/>
</dbReference>
<evidence type="ECO:0000259" key="5">
    <source>
        <dbReference type="PROSITE" id="PS50883"/>
    </source>
</evidence>
<dbReference type="Pfam" id="PF00563">
    <property type="entry name" value="EAL"/>
    <property type="match status" value="1"/>
</dbReference>
<dbReference type="Gene3D" id="3.30.450.20">
    <property type="entry name" value="PAS domain"/>
    <property type="match status" value="1"/>
</dbReference>
<dbReference type="EMBL" id="FMSV02000514">
    <property type="protein sequence ID" value="SEH07066.1"/>
    <property type="molecule type" value="Genomic_DNA"/>
</dbReference>
<evidence type="ECO:0000259" key="4">
    <source>
        <dbReference type="PROSITE" id="PS50110"/>
    </source>
</evidence>
<keyword evidence="9" id="KW-1185">Reference proteome</keyword>
<feature type="domain" description="Response regulatory" evidence="4">
    <location>
        <begin position="11"/>
        <end position="127"/>
    </location>
</feature>
<evidence type="ECO:0000313" key="7">
    <source>
        <dbReference type="EMBL" id="SEH05593.1"/>
    </source>
</evidence>
<feature type="domain" description="EAL" evidence="5">
    <location>
        <begin position="461"/>
        <end position="713"/>
    </location>
</feature>
<dbReference type="Gene3D" id="3.30.70.270">
    <property type="match status" value="1"/>
</dbReference>
<dbReference type="SMART" id="SM00052">
    <property type="entry name" value="EAL"/>
    <property type="match status" value="1"/>
</dbReference>
<dbReference type="InterPro" id="IPR001633">
    <property type="entry name" value="EAL_dom"/>
</dbReference>
<dbReference type="Pfam" id="PF00990">
    <property type="entry name" value="GGDEF"/>
    <property type="match status" value="2"/>
</dbReference>
<dbReference type="PROSITE" id="PS50110">
    <property type="entry name" value="RESPONSE_REGULATORY"/>
    <property type="match status" value="1"/>
</dbReference>
<dbReference type="SUPFAM" id="SSF55073">
    <property type="entry name" value="Nucleotide cyclase"/>
    <property type="match status" value="2"/>
</dbReference>
<dbReference type="Gene3D" id="3.40.50.2300">
    <property type="match status" value="1"/>
</dbReference>
<evidence type="ECO:0000313" key="9">
    <source>
        <dbReference type="Proteomes" id="UP000236724"/>
    </source>
</evidence>
<dbReference type="AlphaFoldDB" id="A0A1H6FD29"/>
<dbReference type="SUPFAM" id="SSF55785">
    <property type="entry name" value="PYP-like sensor domain (PAS domain)"/>
    <property type="match status" value="1"/>
</dbReference>
<feature type="domain" description="GGDEF" evidence="6">
    <location>
        <begin position="297"/>
        <end position="452"/>
    </location>
</feature>
<feature type="modified residue" description="4-aspartylphosphate" evidence="3">
    <location>
        <position position="60"/>
    </location>
</feature>
<dbReference type="Pfam" id="PF08447">
    <property type="entry name" value="PAS_3"/>
    <property type="match status" value="1"/>
</dbReference>